<feature type="compositionally biased region" description="Polar residues" evidence="1">
    <location>
        <begin position="124"/>
        <end position="133"/>
    </location>
</feature>
<feature type="region of interest" description="Disordered" evidence="1">
    <location>
        <begin position="101"/>
        <end position="133"/>
    </location>
</feature>
<dbReference type="InterPro" id="IPR013606">
    <property type="entry name" value="I-BAR_dom"/>
</dbReference>
<protein>
    <recommendedName>
        <fullName evidence="2">IMD domain-containing protein</fullName>
    </recommendedName>
</protein>
<dbReference type="SUPFAM" id="SSF103657">
    <property type="entry name" value="BAR/IMD domain-like"/>
    <property type="match status" value="1"/>
</dbReference>
<evidence type="ECO:0000256" key="1">
    <source>
        <dbReference type="SAM" id="MobiDB-lite"/>
    </source>
</evidence>
<organism evidence="3">
    <name type="scientific">Hyalella azteca</name>
    <name type="common">Amphipod</name>
    <dbReference type="NCBI Taxonomy" id="294128"/>
    <lineage>
        <taxon>Eukaryota</taxon>
        <taxon>Metazoa</taxon>
        <taxon>Ecdysozoa</taxon>
        <taxon>Arthropoda</taxon>
        <taxon>Crustacea</taxon>
        <taxon>Multicrustacea</taxon>
        <taxon>Malacostraca</taxon>
        <taxon>Eumalacostraca</taxon>
        <taxon>Peracarida</taxon>
        <taxon>Amphipoda</taxon>
        <taxon>Senticaudata</taxon>
        <taxon>Talitrida</taxon>
        <taxon>Talitroidea</taxon>
        <taxon>Hyalellidae</taxon>
        <taxon>Hyalella</taxon>
    </lineage>
</organism>
<feature type="compositionally biased region" description="Basic residues" evidence="1">
    <location>
        <begin position="114"/>
        <end position="123"/>
    </location>
</feature>
<reference evidence="3" key="2">
    <citation type="journal article" date="2018" name="Environ. Sci. Technol.">
        <title>The Toxicogenome of Hyalella azteca: A Model for Sediment Ecotoxicology and Evolutionary Toxicology.</title>
        <authorList>
            <person name="Poynton H.C."/>
            <person name="Hasenbein S."/>
            <person name="Benoit J.B."/>
            <person name="Sepulveda M.S."/>
            <person name="Poelchau M.F."/>
            <person name="Hughes D.S.T."/>
            <person name="Murali S.C."/>
            <person name="Chen S."/>
            <person name="Glastad K.M."/>
            <person name="Goodisman M.A.D."/>
            <person name="Werren J.H."/>
            <person name="Vineis J.H."/>
            <person name="Bowen J.L."/>
            <person name="Friedrich M."/>
            <person name="Jones J."/>
            <person name="Robertson H.M."/>
            <person name="Feyereisen R."/>
            <person name="Mechler-Hickson A."/>
            <person name="Mathers N."/>
            <person name="Lee C.E."/>
            <person name="Colbourne J.K."/>
            <person name="Biales A."/>
            <person name="Johnston J.S."/>
            <person name="Wellborn G.A."/>
            <person name="Rosendale A.J."/>
            <person name="Cridge A.G."/>
            <person name="Munoz-Torres M.C."/>
            <person name="Bain P.A."/>
            <person name="Manny A.R."/>
            <person name="Major K.M."/>
            <person name="Lambert F.N."/>
            <person name="Vulpe C.D."/>
            <person name="Tuck P."/>
            <person name="Blalock B.J."/>
            <person name="Lin Y.Y."/>
            <person name="Smith M.E."/>
            <person name="Ochoa-Acuna H."/>
            <person name="Chen M.M."/>
            <person name="Childers C.P."/>
            <person name="Qu J."/>
            <person name="Dugan S."/>
            <person name="Lee S.L."/>
            <person name="Chao H."/>
            <person name="Dinh H."/>
            <person name="Han Y."/>
            <person name="Doddapaneni H."/>
            <person name="Worley K.C."/>
            <person name="Muzny D.M."/>
            <person name="Gibbs R.A."/>
            <person name="Richards S."/>
        </authorList>
    </citation>
    <scope>NUCLEOTIDE SEQUENCE</scope>
    <source>
        <strain evidence="3">HAZT.00-mixed</strain>
        <tissue evidence="3">Whole organism</tissue>
    </source>
</reference>
<gene>
    <name evidence="3" type="ORF">HAZT_HAZT006773</name>
</gene>
<dbReference type="EMBL" id="JQDR03012479">
    <property type="protein sequence ID" value="KAA0191188.1"/>
    <property type="molecule type" value="Genomic_DNA"/>
</dbReference>
<dbReference type="PANTHER" id="PTHR15708:SF4">
    <property type="entry name" value="FI21477P1-RELATED"/>
    <property type="match status" value="1"/>
</dbReference>
<evidence type="ECO:0000313" key="3">
    <source>
        <dbReference type="EMBL" id="KAA0191188.1"/>
    </source>
</evidence>
<dbReference type="GO" id="GO:0005543">
    <property type="term" value="F:phospholipid binding"/>
    <property type="evidence" value="ECO:0007669"/>
    <property type="project" value="TreeGrafter"/>
</dbReference>
<dbReference type="InterPro" id="IPR027267">
    <property type="entry name" value="AH/BAR_dom_sf"/>
</dbReference>
<comment type="caution">
    <text evidence="3">The sequence shown here is derived from an EMBL/GenBank/DDBJ whole genome shotgun (WGS) entry which is preliminary data.</text>
</comment>
<dbReference type="Gene3D" id="1.20.1270.60">
    <property type="entry name" value="Arfaptin homology (AH) domain/BAR domain"/>
    <property type="match status" value="2"/>
</dbReference>
<reference evidence="3" key="3">
    <citation type="submission" date="2019-06" db="EMBL/GenBank/DDBJ databases">
        <authorList>
            <person name="Poynton C."/>
            <person name="Hasenbein S."/>
            <person name="Benoit J.B."/>
            <person name="Sepulveda M.S."/>
            <person name="Poelchau M.F."/>
            <person name="Murali S.C."/>
            <person name="Chen S."/>
            <person name="Glastad K.M."/>
            <person name="Werren J.H."/>
            <person name="Vineis J.H."/>
            <person name="Bowen J.L."/>
            <person name="Friedrich M."/>
            <person name="Jones J."/>
            <person name="Robertson H.M."/>
            <person name="Feyereisen R."/>
            <person name="Mechler-Hickson A."/>
            <person name="Mathers N."/>
            <person name="Lee C.E."/>
            <person name="Colbourne J.K."/>
            <person name="Biales A."/>
            <person name="Johnston J.S."/>
            <person name="Wellborn G.A."/>
            <person name="Rosendale A.J."/>
            <person name="Cridge A.G."/>
            <person name="Munoz-Torres M.C."/>
            <person name="Bain P.A."/>
            <person name="Manny A.R."/>
            <person name="Major K.M."/>
            <person name="Lambert F.N."/>
            <person name="Vulpe C.D."/>
            <person name="Tuck P."/>
            <person name="Blalock B.J."/>
            <person name="Lin Y.-Y."/>
            <person name="Smith M.E."/>
            <person name="Ochoa-Acuna H."/>
            <person name="Chen M.-J.M."/>
            <person name="Childers C.P."/>
            <person name="Qu J."/>
            <person name="Dugan S."/>
            <person name="Lee S.L."/>
            <person name="Chao H."/>
            <person name="Dinh H."/>
            <person name="Han Y."/>
            <person name="Doddapaneni H."/>
            <person name="Worley K.C."/>
            <person name="Muzny D.M."/>
            <person name="Gibbs R.A."/>
            <person name="Richards S."/>
        </authorList>
    </citation>
    <scope>NUCLEOTIDE SEQUENCE</scope>
    <source>
        <strain evidence="3">HAZT.00-mixed</strain>
        <tissue evidence="3">Whole organism</tissue>
    </source>
</reference>
<dbReference type="Pfam" id="PF08397">
    <property type="entry name" value="IMD"/>
    <property type="match status" value="1"/>
</dbReference>
<dbReference type="PANTHER" id="PTHR15708">
    <property type="entry name" value="ACTIN BUNDLING/MISSING IN METASTASIS-RELATED"/>
    <property type="match status" value="1"/>
</dbReference>
<dbReference type="OrthoDB" id="10061327at2759"/>
<evidence type="ECO:0000259" key="2">
    <source>
        <dbReference type="Pfam" id="PF08397"/>
    </source>
</evidence>
<feature type="compositionally biased region" description="Basic and acidic residues" evidence="1">
    <location>
        <begin position="101"/>
        <end position="113"/>
    </location>
</feature>
<dbReference type="Proteomes" id="UP000711488">
    <property type="component" value="Unassembled WGS sequence"/>
</dbReference>
<name>A0A6A0GXX1_HYAAZ</name>
<dbReference type="GO" id="GO:0007009">
    <property type="term" value="P:plasma membrane organization"/>
    <property type="evidence" value="ECO:0007669"/>
    <property type="project" value="InterPro"/>
</dbReference>
<accession>A0A6A0GXX1</accession>
<dbReference type="GO" id="GO:0009898">
    <property type="term" value="C:cytoplasmic side of plasma membrane"/>
    <property type="evidence" value="ECO:0007669"/>
    <property type="project" value="TreeGrafter"/>
</dbReference>
<proteinExistence type="predicted"/>
<reference evidence="3" key="1">
    <citation type="submission" date="2014-08" db="EMBL/GenBank/DDBJ databases">
        <authorList>
            <person name="Murali S."/>
            <person name="Richards S."/>
            <person name="Bandaranaike D."/>
            <person name="Bellair M."/>
            <person name="Blankenburg K."/>
            <person name="Chao H."/>
            <person name="Dinh H."/>
            <person name="Doddapaneni H."/>
            <person name="Dugan-Rocha S."/>
            <person name="Elkadiri S."/>
            <person name="Gnanaolivu R."/>
            <person name="Hughes D."/>
            <person name="Lee S."/>
            <person name="Li M."/>
            <person name="Ming W."/>
            <person name="Munidasa M."/>
            <person name="Muniz J."/>
            <person name="Nguyen L."/>
            <person name="Osuji N."/>
            <person name="Pu L.-L."/>
            <person name="Puazo M."/>
            <person name="Skinner E."/>
            <person name="Qu C."/>
            <person name="Quiroz J."/>
            <person name="Raj R."/>
            <person name="Weissenberger G."/>
            <person name="Xin Y."/>
            <person name="Zou X."/>
            <person name="Han Y."/>
            <person name="Worley K."/>
            <person name="Muzny D."/>
            <person name="Gibbs R."/>
        </authorList>
    </citation>
    <scope>NUCLEOTIDE SEQUENCE</scope>
    <source>
        <strain evidence="3">HAZT.00-mixed</strain>
        <tissue evidence="3">Whole organism</tissue>
    </source>
</reference>
<dbReference type="AlphaFoldDB" id="A0A6A0GXX1"/>
<dbReference type="InterPro" id="IPR030127">
    <property type="entry name" value="MTSS1/MTSS2"/>
</dbReference>
<dbReference type="GO" id="GO:0030031">
    <property type="term" value="P:cell projection assembly"/>
    <property type="evidence" value="ECO:0007669"/>
    <property type="project" value="TreeGrafter"/>
</dbReference>
<dbReference type="GO" id="GO:0015629">
    <property type="term" value="C:actin cytoskeleton"/>
    <property type="evidence" value="ECO:0007669"/>
    <property type="project" value="TreeGrafter"/>
</dbReference>
<dbReference type="GO" id="GO:0003779">
    <property type="term" value="F:actin binding"/>
    <property type="evidence" value="ECO:0007669"/>
    <property type="project" value="InterPro"/>
</dbReference>
<sequence length="133" mass="14963">MSASSDVGATLTRLCMRHKELMARVWALTACLLDSTVQPLQARLDDWKKTTAVLDRDHTKGSTAVLDRDHTKGTTAVLDRDHTKGTTAVLDRDHTKEYKKVRSELKKKTDMVSRLHKKAKKSNKPQTNKVSAH</sequence>
<feature type="domain" description="IMD" evidence="2">
    <location>
        <begin position="3"/>
        <end position="60"/>
    </location>
</feature>